<organism evidence="1 2">
    <name type="scientific">Trifolium medium</name>
    <dbReference type="NCBI Taxonomy" id="97028"/>
    <lineage>
        <taxon>Eukaryota</taxon>
        <taxon>Viridiplantae</taxon>
        <taxon>Streptophyta</taxon>
        <taxon>Embryophyta</taxon>
        <taxon>Tracheophyta</taxon>
        <taxon>Spermatophyta</taxon>
        <taxon>Magnoliopsida</taxon>
        <taxon>eudicotyledons</taxon>
        <taxon>Gunneridae</taxon>
        <taxon>Pentapetalae</taxon>
        <taxon>rosids</taxon>
        <taxon>fabids</taxon>
        <taxon>Fabales</taxon>
        <taxon>Fabaceae</taxon>
        <taxon>Papilionoideae</taxon>
        <taxon>50 kb inversion clade</taxon>
        <taxon>NPAAA clade</taxon>
        <taxon>Hologalegina</taxon>
        <taxon>IRL clade</taxon>
        <taxon>Trifolieae</taxon>
        <taxon>Trifolium</taxon>
    </lineage>
</organism>
<comment type="caution">
    <text evidence="1">The sequence shown here is derived from an EMBL/GenBank/DDBJ whole genome shotgun (WGS) entry which is preliminary data.</text>
</comment>
<keyword evidence="2" id="KW-1185">Reference proteome</keyword>
<reference evidence="1 2" key="1">
    <citation type="journal article" date="2018" name="Front. Plant Sci.">
        <title>Red Clover (Trifolium pratense) and Zigzag Clover (T. medium) - A Picture of Genomic Similarities and Differences.</title>
        <authorList>
            <person name="Dluhosova J."/>
            <person name="Istvanek J."/>
            <person name="Nedelnik J."/>
            <person name="Repkova J."/>
        </authorList>
    </citation>
    <scope>NUCLEOTIDE SEQUENCE [LARGE SCALE GENOMIC DNA]</scope>
    <source>
        <strain evidence="2">cv. 10/8</strain>
        <tissue evidence="1">Leaf</tissue>
    </source>
</reference>
<dbReference type="EMBL" id="LXQA010371266">
    <property type="protein sequence ID" value="MCI47349.1"/>
    <property type="molecule type" value="Genomic_DNA"/>
</dbReference>
<accession>A0A392SFB8</accession>
<dbReference type="Proteomes" id="UP000265520">
    <property type="component" value="Unassembled WGS sequence"/>
</dbReference>
<sequence length="82" mass="9113">SLELLSFDATATVPPNTFFLACEHNALIHLTLQRQVSIETVEKWWWWGCALEKTVVVVVLCLVKNEDGERGGGVVTVVGDSW</sequence>
<proteinExistence type="predicted"/>
<name>A0A392SFB8_9FABA</name>
<evidence type="ECO:0000313" key="1">
    <source>
        <dbReference type="EMBL" id="MCI47349.1"/>
    </source>
</evidence>
<protein>
    <submittedName>
        <fullName evidence="1">Uncharacterized protein</fullName>
    </submittedName>
</protein>
<feature type="non-terminal residue" evidence="1">
    <location>
        <position position="1"/>
    </location>
</feature>
<evidence type="ECO:0000313" key="2">
    <source>
        <dbReference type="Proteomes" id="UP000265520"/>
    </source>
</evidence>
<dbReference type="AlphaFoldDB" id="A0A392SFB8"/>